<evidence type="ECO:0000313" key="1">
    <source>
        <dbReference type="EMBL" id="RBO94570.1"/>
    </source>
</evidence>
<keyword evidence="2" id="KW-1185">Reference proteome</keyword>
<protein>
    <submittedName>
        <fullName evidence="1">Uncharacterized protein</fullName>
    </submittedName>
</protein>
<gene>
    <name evidence="1" type="ORF">DES48_11057</name>
</gene>
<name>A0A366DWV6_9BACI</name>
<accession>A0A366DWV6</accession>
<proteinExistence type="predicted"/>
<reference evidence="1 2" key="1">
    <citation type="submission" date="2018-06" db="EMBL/GenBank/DDBJ databases">
        <title>Genomic Encyclopedia of Type Strains, Phase IV (KMG-IV): sequencing the most valuable type-strain genomes for metagenomic binning, comparative biology and taxonomic classification.</title>
        <authorList>
            <person name="Goeker M."/>
        </authorList>
    </citation>
    <scope>NUCLEOTIDE SEQUENCE [LARGE SCALE GENOMIC DNA]</scope>
    <source>
        <strain evidence="1 2">DSM 15140</strain>
    </source>
</reference>
<dbReference type="EMBL" id="QNRI01000010">
    <property type="protein sequence ID" value="RBO94570.1"/>
    <property type="molecule type" value="Genomic_DNA"/>
</dbReference>
<comment type="caution">
    <text evidence="1">The sequence shown here is derived from an EMBL/GenBank/DDBJ whole genome shotgun (WGS) entry which is preliminary data.</text>
</comment>
<dbReference type="STRING" id="200904.GCA_900168775_01365"/>
<evidence type="ECO:0000313" key="2">
    <source>
        <dbReference type="Proteomes" id="UP000252254"/>
    </source>
</evidence>
<dbReference type="AlphaFoldDB" id="A0A366DWV6"/>
<organism evidence="1 2">
    <name type="scientific">Paraliobacillus ryukyuensis</name>
    <dbReference type="NCBI Taxonomy" id="200904"/>
    <lineage>
        <taxon>Bacteria</taxon>
        <taxon>Bacillati</taxon>
        <taxon>Bacillota</taxon>
        <taxon>Bacilli</taxon>
        <taxon>Bacillales</taxon>
        <taxon>Bacillaceae</taxon>
        <taxon>Paraliobacillus</taxon>
    </lineage>
</organism>
<sequence>MKNTLLVTLITFASAIAYVLFSREAEHRRDFH</sequence>
<dbReference type="Proteomes" id="UP000252254">
    <property type="component" value="Unassembled WGS sequence"/>
</dbReference>